<evidence type="ECO:0000256" key="1">
    <source>
        <dbReference type="SAM" id="SignalP"/>
    </source>
</evidence>
<feature type="signal peptide" evidence="1">
    <location>
        <begin position="1"/>
        <end position="23"/>
    </location>
</feature>
<evidence type="ECO:0008006" key="4">
    <source>
        <dbReference type="Google" id="ProtNLM"/>
    </source>
</evidence>
<organism evidence="2 3">
    <name type="scientific">Poriferisphaera corsica</name>
    <dbReference type="NCBI Taxonomy" id="2528020"/>
    <lineage>
        <taxon>Bacteria</taxon>
        <taxon>Pseudomonadati</taxon>
        <taxon>Planctomycetota</taxon>
        <taxon>Phycisphaerae</taxon>
        <taxon>Phycisphaerales</taxon>
        <taxon>Phycisphaeraceae</taxon>
        <taxon>Poriferisphaera</taxon>
    </lineage>
</organism>
<reference evidence="2 3" key="1">
    <citation type="submission" date="2019-02" db="EMBL/GenBank/DDBJ databases">
        <title>Deep-cultivation of Planctomycetes and their phenomic and genomic characterization uncovers novel biology.</title>
        <authorList>
            <person name="Wiegand S."/>
            <person name="Jogler M."/>
            <person name="Boedeker C."/>
            <person name="Pinto D."/>
            <person name="Vollmers J."/>
            <person name="Rivas-Marin E."/>
            <person name="Kohn T."/>
            <person name="Peeters S.H."/>
            <person name="Heuer A."/>
            <person name="Rast P."/>
            <person name="Oberbeckmann S."/>
            <person name="Bunk B."/>
            <person name="Jeske O."/>
            <person name="Meyerdierks A."/>
            <person name="Storesund J.E."/>
            <person name="Kallscheuer N."/>
            <person name="Luecker S."/>
            <person name="Lage O.M."/>
            <person name="Pohl T."/>
            <person name="Merkel B.J."/>
            <person name="Hornburger P."/>
            <person name="Mueller R.-W."/>
            <person name="Bruemmer F."/>
            <person name="Labrenz M."/>
            <person name="Spormann A.M."/>
            <person name="Op den Camp H."/>
            <person name="Overmann J."/>
            <person name="Amann R."/>
            <person name="Jetten M.S.M."/>
            <person name="Mascher T."/>
            <person name="Medema M.H."/>
            <person name="Devos D.P."/>
            <person name="Kaster A.-K."/>
            <person name="Ovreas L."/>
            <person name="Rohde M."/>
            <person name="Galperin M.Y."/>
            <person name="Jogler C."/>
        </authorList>
    </citation>
    <scope>NUCLEOTIDE SEQUENCE [LARGE SCALE GENOMIC DNA]</scope>
    <source>
        <strain evidence="2 3">KS4</strain>
    </source>
</reference>
<sequence length="841" mass="89905" precursor="true">MLRALTYGFLTCLTTTGFLMNHAAMGGISISGPTSISGFNDTPIEDGTWNVALLGTAFSLDDAIVSVTNGQTVTAISTIIGSSMNRHAYLNVFGEDSVYSSNYIAVSKAQSVPFEITQGYLYAGNGGTVAAFNFDTGTVKYSNGHIEIANDSVLSVINDFNASHHSFSETDLIASTLFVGGNMIYGQSDNAEDTPSARLYLRDSEATVEGEVTFHNNLFANFTLHNNSRLNVGSQMFLGYNTNLNLSDNSVMVIDESLRLGGSITDSASNRSTRINNGSHLQAFSFRSADSNRIFITDQGSELSTASEISIFRFTDERVDVNILNGGTMSSGSSIAFSDYLGANDFDITVHGIDSRMQANSYISFNGSDFYTIDVTLDAGTITAGQHLSLNTANFQQYGGVVEASRIFMNDSVYAFHFGTIRFTEEQDIYNGHELSQIISKAGILQGQNIELTGETNIYMQLPINGGSLKIGNLLTPQNASMLKGRFTQTEELSSYAILAMLEDRTVEAGMHFASESNIDIAANTRVKMTGGSLGTTFRIGGNPEHPQLLSPLAGMILLAGVIEGSGELNGATLITPTGELRILEGDTMRAMNINNTGVIDIVDGHLDARFGVLVNNNNGLVSIQNSNFRTDLIKNEGDIAITFGTSAIRGDIENNGRVIISGNSNMTLWDDIINDKILHVSDGSTLVVYGSFSGNGTSGTGTIFLEGDTRLGFSPGYTVNGGNTILGSNHELTIEIGGTLPGSEYDVFGSLQQLALDGDLLVQWYNGFNASLGDSFDILEWNSLTGTFDNIDLAGASLAAGLQWDTSDLYVTGTITVIPEPAAITLLLAGSLLLIRRSNH</sequence>
<evidence type="ECO:0000313" key="3">
    <source>
        <dbReference type="Proteomes" id="UP000317369"/>
    </source>
</evidence>
<dbReference type="OrthoDB" id="291768at2"/>
<feature type="chain" id="PRO_5022063279" description="PEP-CTERM protein-sorting domain-containing protein" evidence="1">
    <location>
        <begin position="24"/>
        <end position="841"/>
    </location>
</feature>
<dbReference type="AlphaFoldDB" id="A0A517YV30"/>
<evidence type="ECO:0000313" key="2">
    <source>
        <dbReference type="EMBL" id="QDU34065.1"/>
    </source>
</evidence>
<dbReference type="RefSeq" id="WP_145077611.1">
    <property type="nucleotide sequence ID" value="NZ_CP036425.1"/>
</dbReference>
<accession>A0A517YV30</accession>
<keyword evidence="1" id="KW-0732">Signal</keyword>
<proteinExistence type="predicted"/>
<dbReference type="Proteomes" id="UP000317369">
    <property type="component" value="Chromosome"/>
</dbReference>
<protein>
    <recommendedName>
        <fullName evidence="4">PEP-CTERM protein-sorting domain-containing protein</fullName>
    </recommendedName>
</protein>
<name>A0A517YV30_9BACT</name>
<dbReference type="KEGG" id="pcor:KS4_21270"/>
<gene>
    <name evidence="2" type="ORF">KS4_21270</name>
</gene>
<dbReference type="EMBL" id="CP036425">
    <property type="protein sequence ID" value="QDU34065.1"/>
    <property type="molecule type" value="Genomic_DNA"/>
</dbReference>
<keyword evidence="3" id="KW-1185">Reference proteome</keyword>